<evidence type="ECO:0000313" key="2">
    <source>
        <dbReference type="EMBL" id="KEO82012.1"/>
    </source>
</evidence>
<name>A0A074M7P8_9BACL</name>
<proteinExistence type="predicted"/>
<dbReference type="EMBL" id="JMIR01000029">
    <property type="protein sequence ID" value="KEO82012.1"/>
    <property type="molecule type" value="Genomic_DNA"/>
</dbReference>
<organism evidence="2 3">
    <name type="scientific">Tumebacillus flagellatus</name>
    <dbReference type="NCBI Taxonomy" id="1157490"/>
    <lineage>
        <taxon>Bacteria</taxon>
        <taxon>Bacillati</taxon>
        <taxon>Bacillota</taxon>
        <taxon>Bacilli</taxon>
        <taxon>Bacillales</taxon>
        <taxon>Alicyclobacillaceae</taxon>
        <taxon>Tumebacillus</taxon>
    </lineage>
</organism>
<evidence type="ECO:0008006" key="4">
    <source>
        <dbReference type="Google" id="ProtNLM"/>
    </source>
</evidence>
<evidence type="ECO:0000313" key="3">
    <source>
        <dbReference type="Proteomes" id="UP000027931"/>
    </source>
</evidence>
<keyword evidence="3" id="KW-1185">Reference proteome</keyword>
<dbReference type="eggNOG" id="ENOG5032U98">
    <property type="taxonomic scope" value="Bacteria"/>
</dbReference>
<reference evidence="2 3" key="1">
    <citation type="journal article" date="2013" name="Int. J. Syst. Evol. Microbiol.">
        <title>Tumebacillus flagellatus sp. nov., an alpha-amylase/pullulanase-producing bacterium isolated from cassava wastewater.</title>
        <authorList>
            <person name="Wang Q."/>
            <person name="Xie N."/>
            <person name="Qin Y."/>
            <person name="Shen N."/>
            <person name="Zhu J."/>
            <person name="Mi H."/>
            <person name="Huang R."/>
        </authorList>
    </citation>
    <scope>NUCLEOTIDE SEQUENCE [LARGE SCALE GENOMIC DNA]</scope>
    <source>
        <strain evidence="2 3">GST4</strain>
    </source>
</reference>
<feature type="signal peptide" evidence="1">
    <location>
        <begin position="1"/>
        <end position="22"/>
    </location>
</feature>
<evidence type="ECO:0000256" key="1">
    <source>
        <dbReference type="SAM" id="SignalP"/>
    </source>
</evidence>
<comment type="caution">
    <text evidence="2">The sequence shown here is derived from an EMBL/GenBank/DDBJ whole genome shotgun (WGS) entry which is preliminary data.</text>
</comment>
<keyword evidence="1" id="KW-0732">Signal</keyword>
<gene>
    <name evidence="2" type="ORF">EL26_17740</name>
</gene>
<dbReference type="OrthoDB" id="1904509at2"/>
<dbReference type="PROSITE" id="PS51257">
    <property type="entry name" value="PROKAR_LIPOPROTEIN"/>
    <property type="match status" value="1"/>
</dbReference>
<protein>
    <recommendedName>
        <fullName evidence="4">DUF4830 domain-containing protein</fullName>
    </recommendedName>
</protein>
<dbReference type="AlphaFoldDB" id="A0A074M7P8"/>
<accession>A0A074M7P8</accession>
<dbReference type="STRING" id="1157490.EL26_17740"/>
<sequence>MRIHTIWVVVVCMILIVSGCSANPNNTEPENAIEKYLQDKGYQIISAEGKVDEYQITKEKLTQMPYMVNWGLQSVDPTPFLGKNVQITKFIVKNHPLDQWTTKGVKSKKQTELYIYEVDHQVIGGTSIPVVDENLDGGMWSLEGKTLEEVQGKEYPIWRKEWLEKWSRP</sequence>
<feature type="chain" id="PRO_5039272808" description="DUF4830 domain-containing protein" evidence="1">
    <location>
        <begin position="23"/>
        <end position="169"/>
    </location>
</feature>
<dbReference type="Proteomes" id="UP000027931">
    <property type="component" value="Unassembled WGS sequence"/>
</dbReference>